<evidence type="ECO:0000313" key="2">
    <source>
        <dbReference type="Proteomes" id="UP000664940"/>
    </source>
</evidence>
<comment type="caution">
    <text evidence="1">The sequence shown here is derived from an EMBL/GenBank/DDBJ whole genome shotgun (WGS) entry which is preliminary data.</text>
</comment>
<dbReference type="PANTHER" id="PTHR35822">
    <property type="entry name" value="SPERMATOGENESIS-ASSOCIATED PROTEIN 45"/>
    <property type="match status" value="1"/>
</dbReference>
<dbReference type="Proteomes" id="UP000664940">
    <property type="component" value="Unassembled WGS sequence"/>
</dbReference>
<protein>
    <submittedName>
        <fullName evidence="1">Spermatogenesis associated 45</fullName>
    </submittedName>
</protein>
<dbReference type="EMBL" id="JABVXQ010000015">
    <property type="protein sequence ID" value="KAF6075999.1"/>
    <property type="molecule type" value="Genomic_DNA"/>
</dbReference>
<dbReference type="PANTHER" id="PTHR35822:SF1">
    <property type="entry name" value="SPERMATOGENESIS-ASSOCIATED PROTEIN 45"/>
    <property type="match status" value="1"/>
</dbReference>
<sequence length="98" mass="11265">MPSTKRTTEVIVKVRASKQHLLKEINERRESNCLVERGNEVSLLRVQKRHFNEASKSCLYTQTKEAVPDSGRGSWIKLSALVHTEKRHFPPKNHAIFG</sequence>
<organism evidence="1 2">
    <name type="scientific">Phyllostomus discolor</name>
    <name type="common">pale spear-nosed bat</name>
    <dbReference type="NCBI Taxonomy" id="89673"/>
    <lineage>
        <taxon>Eukaryota</taxon>
        <taxon>Metazoa</taxon>
        <taxon>Chordata</taxon>
        <taxon>Craniata</taxon>
        <taxon>Vertebrata</taxon>
        <taxon>Euteleostomi</taxon>
        <taxon>Mammalia</taxon>
        <taxon>Eutheria</taxon>
        <taxon>Laurasiatheria</taxon>
        <taxon>Chiroptera</taxon>
        <taxon>Yangochiroptera</taxon>
        <taxon>Phyllostomidae</taxon>
        <taxon>Phyllostominae</taxon>
        <taxon>Phyllostomus</taxon>
    </lineage>
</organism>
<gene>
    <name evidence="1" type="ORF">HJG60_017996</name>
</gene>
<reference evidence="1 2" key="1">
    <citation type="journal article" date="2020" name="Nature">
        <title>Six reference-quality genomes reveal evolution of bat adaptations.</title>
        <authorList>
            <person name="Jebb D."/>
            <person name="Huang Z."/>
            <person name="Pippel M."/>
            <person name="Hughes G.M."/>
            <person name="Lavrichenko K."/>
            <person name="Devanna P."/>
            <person name="Winkler S."/>
            <person name="Jermiin L.S."/>
            <person name="Skirmuntt E.C."/>
            <person name="Katzourakis A."/>
            <person name="Burkitt-Gray L."/>
            <person name="Ray D.A."/>
            <person name="Sullivan K.A.M."/>
            <person name="Roscito J.G."/>
            <person name="Kirilenko B.M."/>
            <person name="Davalos L.M."/>
            <person name="Corthals A.P."/>
            <person name="Power M.L."/>
            <person name="Jones G."/>
            <person name="Ransome R.D."/>
            <person name="Dechmann D.K.N."/>
            <person name="Locatelli A.G."/>
            <person name="Puechmaille S.J."/>
            <person name="Fedrigo O."/>
            <person name="Jarvis E.D."/>
            <person name="Hiller M."/>
            <person name="Vernes S.C."/>
            <person name="Myers E.W."/>
            <person name="Teeling E.C."/>
        </authorList>
    </citation>
    <scope>NUCLEOTIDE SEQUENCE [LARGE SCALE GENOMIC DNA]</scope>
    <source>
        <strain evidence="1">Bat1K_MPI-CBG_1</strain>
    </source>
</reference>
<dbReference type="InterPro" id="IPR038806">
    <property type="entry name" value="SPATA45"/>
</dbReference>
<proteinExistence type="predicted"/>
<dbReference type="AlphaFoldDB" id="A0A833YI66"/>
<accession>A0A833YI66</accession>
<evidence type="ECO:0000313" key="1">
    <source>
        <dbReference type="EMBL" id="KAF6075999.1"/>
    </source>
</evidence>
<name>A0A833YI66_9CHIR</name>